<evidence type="ECO:0000313" key="2">
    <source>
        <dbReference type="EMBL" id="OEV15972.1"/>
    </source>
</evidence>
<dbReference type="EMBL" id="LJGZ01000106">
    <property type="protein sequence ID" value="OEV15972.1"/>
    <property type="molecule type" value="Genomic_DNA"/>
</dbReference>
<dbReference type="Gene3D" id="1.10.1740.10">
    <property type="match status" value="1"/>
</dbReference>
<feature type="compositionally biased region" description="Basic residues" evidence="1">
    <location>
        <begin position="100"/>
        <end position="109"/>
    </location>
</feature>
<reference evidence="2 3" key="1">
    <citation type="journal article" date="2016" name="Front. Microbiol.">
        <title>Comparative Genomics Analysis of Streptomyces Species Reveals Their Adaptation to the Marine Environment and Their Diversity at the Genomic Level.</title>
        <authorList>
            <person name="Tian X."/>
            <person name="Zhang Z."/>
            <person name="Yang T."/>
            <person name="Chen M."/>
            <person name="Li J."/>
            <person name="Chen F."/>
            <person name="Yang J."/>
            <person name="Li W."/>
            <person name="Zhang B."/>
            <person name="Zhang Z."/>
            <person name="Wu J."/>
            <person name="Zhang C."/>
            <person name="Long L."/>
            <person name="Xiao J."/>
        </authorList>
    </citation>
    <scope>NUCLEOTIDE SEQUENCE [LARGE SCALE GENOMIC DNA]</scope>
    <source>
        <strain evidence="2 3">SCSIO M10372</strain>
    </source>
</reference>
<feature type="compositionally biased region" description="Low complexity" evidence="1">
    <location>
        <begin position="126"/>
        <end position="158"/>
    </location>
</feature>
<dbReference type="AlphaFoldDB" id="A0A1E7LIC5"/>
<protein>
    <submittedName>
        <fullName evidence="2">Uncharacterized protein</fullName>
    </submittedName>
</protein>
<feature type="non-terminal residue" evidence="2">
    <location>
        <position position="158"/>
    </location>
</feature>
<comment type="caution">
    <text evidence="2">The sequence shown here is derived from an EMBL/GenBank/DDBJ whole genome shotgun (WGS) entry which is preliminary data.</text>
</comment>
<name>A0A1E7LIC5_9ACTN</name>
<gene>
    <name evidence="2" type="ORF">AN221_37025</name>
</gene>
<keyword evidence="3" id="KW-1185">Reference proteome</keyword>
<evidence type="ECO:0000256" key="1">
    <source>
        <dbReference type="SAM" id="MobiDB-lite"/>
    </source>
</evidence>
<organism evidence="2 3">
    <name type="scientific">Streptomyces nanshensis</name>
    <dbReference type="NCBI Taxonomy" id="518642"/>
    <lineage>
        <taxon>Bacteria</taxon>
        <taxon>Bacillati</taxon>
        <taxon>Actinomycetota</taxon>
        <taxon>Actinomycetes</taxon>
        <taxon>Kitasatosporales</taxon>
        <taxon>Streptomycetaceae</taxon>
        <taxon>Streptomyces</taxon>
    </lineage>
</organism>
<sequence>MTSSRLQTSTHTTGAHRAHRRAPHASAQRPAARYEPYLDGLFTYCLSVLCDHDAATEALGAVLAVAERHEARCPEGEEERTSWLYALARWICLRTLTERRRGRQAHRRPSAAGGNTTPAGRPPAAPAATGTAGSTGGPAATDISAATSIATGTAPHPT</sequence>
<feature type="region of interest" description="Disordered" evidence="1">
    <location>
        <begin position="1"/>
        <end position="30"/>
    </location>
</feature>
<feature type="compositionally biased region" description="Basic residues" evidence="1">
    <location>
        <begin position="14"/>
        <end position="23"/>
    </location>
</feature>
<accession>A0A1E7LIC5</accession>
<evidence type="ECO:0000313" key="3">
    <source>
        <dbReference type="Proteomes" id="UP000175971"/>
    </source>
</evidence>
<feature type="region of interest" description="Disordered" evidence="1">
    <location>
        <begin position="100"/>
        <end position="158"/>
    </location>
</feature>
<proteinExistence type="predicted"/>
<dbReference type="Proteomes" id="UP000175971">
    <property type="component" value="Unassembled WGS sequence"/>
</dbReference>